<evidence type="ECO:0000256" key="1">
    <source>
        <dbReference type="SAM" id="MobiDB-lite"/>
    </source>
</evidence>
<dbReference type="InterPro" id="IPR036453">
    <property type="entry name" value="GluRdtase_dimer_dom_sf"/>
</dbReference>
<evidence type="ECO:0000313" key="3">
    <source>
        <dbReference type="EMBL" id="MFC7185729.1"/>
    </source>
</evidence>
<dbReference type="AlphaFoldDB" id="A0ABD5Y8D4"/>
<proteinExistence type="predicted"/>
<feature type="region of interest" description="Disordered" evidence="1">
    <location>
        <begin position="89"/>
        <end position="130"/>
    </location>
</feature>
<feature type="compositionally biased region" description="Basic and acidic residues" evidence="1">
    <location>
        <begin position="46"/>
        <end position="72"/>
    </location>
</feature>
<dbReference type="RefSeq" id="WP_267662714.1">
    <property type="nucleotide sequence ID" value="NZ_JAODIX010000008.1"/>
</dbReference>
<feature type="domain" description="Tetrapyrrole biosynthesis glutamyl-tRNA reductase dimerisation" evidence="2">
    <location>
        <begin position="41"/>
        <end position="113"/>
    </location>
</feature>
<organism evidence="3 4">
    <name type="scientific">Halorubrum yunnanense</name>
    <dbReference type="NCBI Taxonomy" id="1526162"/>
    <lineage>
        <taxon>Archaea</taxon>
        <taxon>Methanobacteriati</taxon>
        <taxon>Methanobacteriota</taxon>
        <taxon>Stenosarchaea group</taxon>
        <taxon>Halobacteria</taxon>
        <taxon>Halobacteriales</taxon>
        <taxon>Haloferacaceae</taxon>
        <taxon>Halorubrum</taxon>
    </lineage>
</organism>
<name>A0ABD5Y8D4_9EURY</name>
<feature type="region of interest" description="Disordered" evidence="1">
    <location>
        <begin position="1"/>
        <end position="72"/>
    </location>
</feature>
<dbReference type="InterPro" id="IPR015896">
    <property type="entry name" value="4pyrrol_synth_GluRdtase_dimer"/>
</dbReference>
<dbReference type="Pfam" id="PF00745">
    <property type="entry name" value="GlutR_dimer"/>
    <property type="match status" value="1"/>
</dbReference>
<protein>
    <submittedName>
        <fullName evidence="3">Glutamyl-tRNA reductase</fullName>
    </submittedName>
</protein>
<accession>A0ABD5Y8D4</accession>
<keyword evidence="4" id="KW-1185">Reference proteome</keyword>
<evidence type="ECO:0000259" key="2">
    <source>
        <dbReference type="Pfam" id="PF00745"/>
    </source>
</evidence>
<sequence length="130" mass="14090">MALERSDARPDSSTDARPDSSTDARPAPPSDARADPDRVRRRLRRRAEGIERRQVEEAVSKLEARGDLTDEQRETVRLLGAALRRRLTSRPEAALERSAPGDATARALARLFDADGGPATGSGGRSSSNE</sequence>
<dbReference type="SUPFAM" id="SSF69075">
    <property type="entry name" value="Glutamyl tRNA-reductase dimerization domain"/>
    <property type="match status" value="1"/>
</dbReference>
<dbReference type="EMBL" id="JBHSZZ010000008">
    <property type="protein sequence ID" value="MFC7185729.1"/>
    <property type="molecule type" value="Genomic_DNA"/>
</dbReference>
<evidence type="ECO:0000313" key="4">
    <source>
        <dbReference type="Proteomes" id="UP001596390"/>
    </source>
</evidence>
<feature type="compositionally biased region" description="Basic and acidic residues" evidence="1">
    <location>
        <begin position="1"/>
        <end position="22"/>
    </location>
</feature>
<gene>
    <name evidence="3" type="ORF">ACFQMK_02230</name>
</gene>
<reference evidence="3 4" key="1">
    <citation type="journal article" date="2019" name="Int. J. Syst. Evol. Microbiol.">
        <title>The Global Catalogue of Microorganisms (GCM) 10K type strain sequencing project: providing services to taxonomists for standard genome sequencing and annotation.</title>
        <authorList>
            <consortium name="The Broad Institute Genomics Platform"/>
            <consortium name="The Broad Institute Genome Sequencing Center for Infectious Disease"/>
            <person name="Wu L."/>
            <person name="Ma J."/>
        </authorList>
    </citation>
    <scope>NUCLEOTIDE SEQUENCE [LARGE SCALE GENOMIC DNA]</scope>
    <source>
        <strain evidence="3 4">Q85</strain>
    </source>
</reference>
<comment type="caution">
    <text evidence="3">The sequence shown here is derived from an EMBL/GenBank/DDBJ whole genome shotgun (WGS) entry which is preliminary data.</text>
</comment>
<dbReference type="Proteomes" id="UP001596390">
    <property type="component" value="Unassembled WGS sequence"/>
</dbReference>